<sequence>MDIQIHPGSALAHKPASHAPVHSNSDEALNVNAQQETQDSKKAEVTPPLLSKELDEEAGQYKEDNPVFKEDYEDLEKAMEVIQALIRKLQAQLSKLIQSVQQRPLQIRQNEETEASTDSVPVEHIGLKQYRDSAKVDEIALLEQQLSEYKQLEADIRVNMIKMILAERERLEELKEQGQL</sequence>
<evidence type="ECO:0000256" key="1">
    <source>
        <dbReference type="SAM" id="Coils"/>
    </source>
</evidence>
<dbReference type="EMBL" id="JXYA01000001">
    <property type="protein sequence ID" value="KJZ13433.1"/>
    <property type="molecule type" value="Genomic_DNA"/>
</dbReference>
<feature type="region of interest" description="Disordered" evidence="2">
    <location>
        <begin position="1"/>
        <end position="65"/>
    </location>
</feature>
<accession>A0A0F4R0F4</accession>
<feature type="coiled-coil region" evidence="1">
    <location>
        <begin position="72"/>
        <end position="99"/>
    </location>
</feature>
<dbReference type="Proteomes" id="UP000033452">
    <property type="component" value="Unassembled WGS sequence"/>
</dbReference>
<evidence type="ECO:0000256" key="2">
    <source>
        <dbReference type="SAM" id="MobiDB-lite"/>
    </source>
</evidence>
<gene>
    <name evidence="3" type="ORF">TW77_00620</name>
</gene>
<evidence type="ECO:0000313" key="3">
    <source>
        <dbReference type="EMBL" id="KJZ13433.1"/>
    </source>
</evidence>
<name>A0A0F4R0F4_9GAMM</name>
<feature type="compositionally biased region" description="Polar residues" evidence="2">
    <location>
        <begin position="22"/>
        <end position="37"/>
    </location>
</feature>
<dbReference type="PATRIC" id="fig|43658.5.peg.126"/>
<evidence type="ECO:0000313" key="4">
    <source>
        <dbReference type="Proteomes" id="UP000033452"/>
    </source>
</evidence>
<organism evidence="3 4">
    <name type="scientific">Pseudoalteromonas rubra</name>
    <dbReference type="NCBI Taxonomy" id="43658"/>
    <lineage>
        <taxon>Bacteria</taxon>
        <taxon>Pseudomonadati</taxon>
        <taxon>Pseudomonadota</taxon>
        <taxon>Gammaproteobacteria</taxon>
        <taxon>Alteromonadales</taxon>
        <taxon>Pseudoalteromonadaceae</taxon>
        <taxon>Pseudoalteromonas</taxon>
    </lineage>
</organism>
<dbReference type="AlphaFoldDB" id="A0A0F4R0F4"/>
<keyword evidence="4" id="KW-1185">Reference proteome</keyword>
<comment type="caution">
    <text evidence="3">The sequence shown here is derived from an EMBL/GenBank/DDBJ whole genome shotgun (WGS) entry which is preliminary data.</text>
</comment>
<dbReference type="OrthoDB" id="6315316at2"/>
<dbReference type="RefSeq" id="WP_046003024.1">
    <property type="nucleotide sequence ID" value="NZ_JXYA01000001.1"/>
</dbReference>
<proteinExistence type="predicted"/>
<protein>
    <submittedName>
        <fullName evidence="3">Uncharacterized protein</fullName>
    </submittedName>
</protein>
<keyword evidence="1" id="KW-0175">Coiled coil</keyword>
<reference evidence="3 4" key="1">
    <citation type="journal article" date="2015" name="BMC Genomics">
        <title>Genome mining reveals unlocked bioactive potential of marine Gram-negative bacteria.</title>
        <authorList>
            <person name="Machado H."/>
            <person name="Sonnenschein E.C."/>
            <person name="Melchiorsen J."/>
            <person name="Gram L."/>
        </authorList>
    </citation>
    <scope>NUCLEOTIDE SEQUENCE [LARGE SCALE GENOMIC DNA]</scope>
    <source>
        <strain evidence="3 4">S2471</strain>
    </source>
</reference>